<sequence length="54" mass="5795">MSGTSSVQNTTTPENAIQQMEAAFNRAIVKSAEITTKTTEKKVSLDAAKQRPNA</sequence>
<proteinExistence type="predicted"/>
<dbReference type="RefSeq" id="WP_167561788.1">
    <property type="nucleotide sequence ID" value="NZ_FOAN01000015.1"/>
</dbReference>
<dbReference type="EMBL" id="FOAN01000015">
    <property type="protein sequence ID" value="SEM58805.1"/>
    <property type="molecule type" value="Genomic_DNA"/>
</dbReference>
<dbReference type="Proteomes" id="UP000199664">
    <property type="component" value="Unassembled WGS sequence"/>
</dbReference>
<protein>
    <submittedName>
        <fullName evidence="1">Uncharacterized protein</fullName>
    </submittedName>
</protein>
<name>A0A1H7ZKH1_9HYPH</name>
<gene>
    <name evidence="1" type="ORF">SAMN04515666_1156</name>
</gene>
<reference evidence="2" key="1">
    <citation type="submission" date="2016-10" db="EMBL/GenBank/DDBJ databases">
        <authorList>
            <person name="Varghese N."/>
            <person name="Submissions S."/>
        </authorList>
    </citation>
    <scope>NUCLEOTIDE SEQUENCE [LARGE SCALE GENOMIC DNA]</scope>
    <source>
        <strain evidence="2">LMG 26383,CCUG 61248,R- 45681</strain>
    </source>
</reference>
<evidence type="ECO:0000313" key="1">
    <source>
        <dbReference type="EMBL" id="SEM58805.1"/>
    </source>
</evidence>
<evidence type="ECO:0000313" key="2">
    <source>
        <dbReference type="Proteomes" id="UP000199664"/>
    </source>
</evidence>
<dbReference type="AlphaFoldDB" id="A0A1H7ZKH1"/>
<accession>A0A1H7ZKH1</accession>
<keyword evidence="2" id="KW-1185">Reference proteome</keyword>
<organism evidence="1 2">
    <name type="scientific">Bosea lupini</name>
    <dbReference type="NCBI Taxonomy" id="1036779"/>
    <lineage>
        <taxon>Bacteria</taxon>
        <taxon>Pseudomonadati</taxon>
        <taxon>Pseudomonadota</taxon>
        <taxon>Alphaproteobacteria</taxon>
        <taxon>Hyphomicrobiales</taxon>
        <taxon>Boseaceae</taxon>
        <taxon>Bosea</taxon>
    </lineage>
</organism>